<comment type="caution">
    <text evidence="2">The sequence shown here is derived from an EMBL/GenBank/DDBJ whole genome shotgun (WGS) entry which is preliminary data.</text>
</comment>
<protein>
    <submittedName>
        <fullName evidence="2">Polyketide cyclase/dehydrase and lipid transport superfamily protein</fullName>
    </submittedName>
</protein>
<dbReference type="Proteomes" id="UP000436088">
    <property type="component" value="Unassembled WGS sequence"/>
</dbReference>
<evidence type="ECO:0000313" key="3">
    <source>
        <dbReference type="Proteomes" id="UP000436088"/>
    </source>
</evidence>
<gene>
    <name evidence="2" type="ORF">F3Y22_tig00005459pilonHSYRG00031</name>
</gene>
<dbReference type="EMBL" id="VEPZ02000307">
    <property type="protein sequence ID" value="KAE8727412.1"/>
    <property type="molecule type" value="Genomic_DNA"/>
</dbReference>
<organism evidence="2 3">
    <name type="scientific">Hibiscus syriacus</name>
    <name type="common">Rose of Sharon</name>
    <dbReference type="NCBI Taxonomy" id="106335"/>
    <lineage>
        <taxon>Eukaryota</taxon>
        <taxon>Viridiplantae</taxon>
        <taxon>Streptophyta</taxon>
        <taxon>Embryophyta</taxon>
        <taxon>Tracheophyta</taxon>
        <taxon>Spermatophyta</taxon>
        <taxon>Magnoliopsida</taxon>
        <taxon>eudicotyledons</taxon>
        <taxon>Gunneridae</taxon>
        <taxon>Pentapetalae</taxon>
        <taxon>rosids</taxon>
        <taxon>malvids</taxon>
        <taxon>Malvales</taxon>
        <taxon>Malvaceae</taxon>
        <taxon>Malvoideae</taxon>
        <taxon>Hibiscus</taxon>
    </lineage>
</organism>
<reference evidence="2" key="1">
    <citation type="submission" date="2019-09" db="EMBL/GenBank/DDBJ databases">
        <title>Draft genome information of white flower Hibiscus syriacus.</title>
        <authorList>
            <person name="Kim Y.-M."/>
        </authorList>
    </citation>
    <scope>NUCLEOTIDE SEQUENCE [LARGE SCALE GENOMIC DNA]</scope>
    <source>
        <strain evidence="2">YM2019G1</strain>
    </source>
</reference>
<feature type="region of interest" description="Disordered" evidence="1">
    <location>
        <begin position="1"/>
        <end position="56"/>
    </location>
</feature>
<name>A0A6A3CIP9_HIBSY</name>
<accession>A0A6A3CIP9</accession>
<keyword evidence="3" id="KW-1185">Reference proteome</keyword>
<evidence type="ECO:0000256" key="1">
    <source>
        <dbReference type="SAM" id="MobiDB-lite"/>
    </source>
</evidence>
<proteinExistence type="predicted"/>
<evidence type="ECO:0000313" key="2">
    <source>
        <dbReference type="EMBL" id="KAE8727412.1"/>
    </source>
</evidence>
<sequence length="146" mass="15424">MGYLQTSLLDPSPLGKQVQGQSHAPPPSLGGVNGAVPLMPNPSSQQMNGPIQPMLNLPSPGMNGTALLPSPTSQFLLPSPTGYMNLLFPPITLPFSFAPGSVSSNDTQFCFLTHGSVGDFTSRASTSAFTWRCVSIVAWFLFLPKS</sequence>
<dbReference type="AlphaFoldDB" id="A0A6A3CIP9"/>